<dbReference type="InterPro" id="IPR029052">
    <property type="entry name" value="Metallo-depent_PP-like"/>
</dbReference>
<accession>W0HV93</accession>
<feature type="domain" description="Calcineurin-like phosphoesterase" evidence="5">
    <location>
        <begin position="1"/>
        <end position="189"/>
    </location>
</feature>
<keyword evidence="7" id="KW-1185">Reference proteome</keyword>
<dbReference type="InterPro" id="IPR050884">
    <property type="entry name" value="CNP_phosphodiesterase-III"/>
</dbReference>
<dbReference type="GO" id="GO:0016787">
    <property type="term" value="F:hydrolase activity"/>
    <property type="evidence" value="ECO:0007669"/>
    <property type="project" value="UniProtKB-KW"/>
</dbReference>
<dbReference type="HOGENOM" id="CLU_070320_3_0_6"/>
<dbReference type="PANTHER" id="PTHR42988">
    <property type="entry name" value="PHOSPHOHYDROLASE"/>
    <property type="match status" value="1"/>
</dbReference>
<dbReference type="OrthoDB" id="9784378at2"/>
<organism evidence="6 7">
    <name type="scientific">Sodalis praecaptivus</name>
    <dbReference type="NCBI Taxonomy" id="1239307"/>
    <lineage>
        <taxon>Bacteria</taxon>
        <taxon>Pseudomonadati</taxon>
        <taxon>Pseudomonadota</taxon>
        <taxon>Gammaproteobacteria</taxon>
        <taxon>Enterobacterales</taxon>
        <taxon>Bruguierivoracaceae</taxon>
        <taxon>Sodalis</taxon>
    </lineage>
</organism>
<reference evidence="6 7" key="1">
    <citation type="journal article" date="2014" name="Genome Biol. Evol.">
        <title>Genome degeneration and adaptation in a nascent stage of symbiosis.</title>
        <authorList>
            <person name="Oakeson K.F."/>
            <person name="Gil R."/>
            <person name="Clayton A.L."/>
            <person name="Dunn D.M."/>
            <person name="von Niederhausern A.C."/>
            <person name="Hamil C."/>
            <person name="Aoyagi A."/>
            <person name="Duval B."/>
            <person name="Baca A."/>
            <person name="Silva F.J."/>
            <person name="Vallier A."/>
            <person name="Jackson D.G."/>
            <person name="Latorre A."/>
            <person name="Weiss R.B."/>
            <person name="Heddi A."/>
            <person name="Moya A."/>
            <person name="Dale C."/>
        </authorList>
    </citation>
    <scope>NUCLEOTIDE SEQUENCE [LARGE SCALE GENOMIC DNA]</scope>
    <source>
        <strain evidence="6 7">HS1</strain>
    </source>
</reference>
<protein>
    <submittedName>
        <fullName evidence="6">Metallophosphoesterase</fullName>
    </submittedName>
</protein>
<evidence type="ECO:0000313" key="6">
    <source>
        <dbReference type="EMBL" id="AHF77781.1"/>
    </source>
</evidence>
<dbReference type="EMBL" id="CP006569">
    <property type="protein sequence ID" value="AHF77781.1"/>
    <property type="molecule type" value="Genomic_DNA"/>
</dbReference>
<evidence type="ECO:0000259" key="5">
    <source>
        <dbReference type="Pfam" id="PF00149"/>
    </source>
</evidence>
<dbReference type="PATRIC" id="fig|1239307.3.peg.3069"/>
<dbReference type="Pfam" id="PF00149">
    <property type="entry name" value="Metallophos"/>
    <property type="match status" value="1"/>
</dbReference>
<evidence type="ECO:0000256" key="4">
    <source>
        <dbReference type="ARBA" id="ARBA00025742"/>
    </source>
</evidence>
<dbReference type="Gene3D" id="3.60.21.10">
    <property type="match status" value="1"/>
</dbReference>
<keyword evidence="2" id="KW-0378">Hydrolase</keyword>
<dbReference type="RefSeq" id="WP_025422926.1">
    <property type="nucleotide sequence ID" value="NZ_CP006569.1"/>
</dbReference>
<evidence type="ECO:0000313" key="7">
    <source>
        <dbReference type="Proteomes" id="UP000019028"/>
    </source>
</evidence>
<dbReference type="KEGG" id="sod:Sant_2753"/>
<evidence type="ECO:0000256" key="1">
    <source>
        <dbReference type="ARBA" id="ARBA00022723"/>
    </source>
</evidence>
<keyword evidence="1" id="KW-0479">Metal-binding</keyword>
<evidence type="ECO:0000256" key="3">
    <source>
        <dbReference type="ARBA" id="ARBA00023004"/>
    </source>
</evidence>
<proteinExistence type="inferred from homology"/>
<comment type="similarity">
    <text evidence="4">Belongs to the cyclic nucleotide phosphodiesterase class-III family.</text>
</comment>
<dbReference type="PANTHER" id="PTHR42988:SF2">
    <property type="entry name" value="CYCLIC NUCLEOTIDE PHOSPHODIESTERASE CBUA0032-RELATED"/>
    <property type="match status" value="1"/>
</dbReference>
<dbReference type="SUPFAM" id="SSF56300">
    <property type="entry name" value="Metallo-dependent phosphatases"/>
    <property type="match status" value="1"/>
</dbReference>
<evidence type="ECO:0000256" key="2">
    <source>
        <dbReference type="ARBA" id="ARBA00022801"/>
    </source>
</evidence>
<name>W0HV93_9GAMM</name>
<dbReference type="GO" id="GO:0046872">
    <property type="term" value="F:metal ion binding"/>
    <property type="evidence" value="ECO:0007669"/>
    <property type="project" value="UniProtKB-KW"/>
</dbReference>
<dbReference type="AlphaFoldDB" id="W0HV93"/>
<dbReference type="InterPro" id="IPR004843">
    <property type="entry name" value="Calcineurin-like_PHP"/>
</dbReference>
<dbReference type="Proteomes" id="UP000019028">
    <property type="component" value="Chromosome"/>
</dbReference>
<keyword evidence="3" id="KW-0408">Iron</keyword>
<gene>
    <name evidence="6" type="ORF">Sant_2753</name>
</gene>
<sequence length="244" mass="25854">MLIAQISDIHAAADNDNLSRLDRALAWLDRIAPDVLVLTGDLIDNGEIEGYSAIAARLATRPYPAFILPGNSDDRAAMRTVLNARYWTDGGKGPLHFAVDFKELRLIGLDTTVEGTAAGQVAEHLPWLRDALSAKGPAASLLFLHHHVFECGIAPMDRIMCGGSAALGTLLRDHPRRPLALATGHAHRPAAGTLAGIPAYLSGSICPANPLWLGSATIPPVADPPALMIHRLANGSLASHFIVV</sequence>